<dbReference type="SUPFAM" id="SSF103481">
    <property type="entry name" value="Multidrug resistance efflux transporter EmrE"/>
    <property type="match status" value="2"/>
</dbReference>
<keyword evidence="4 6" id="KW-1133">Transmembrane helix</keyword>
<gene>
    <name evidence="8" type="primary">ribN_6</name>
    <name evidence="8" type="ORF">PSJ8397_01697</name>
</gene>
<dbReference type="Proteomes" id="UP000193623">
    <property type="component" value="Unassembled WGS sequence"/>
</dbReference>
<dbReference type="Pfam" id="PF00892">
    <property type="entry name" value="EamA"/>
    <property type="match status" value="2"/>
</dbReference>
<evidence type="ECO:0000256" key="1">
    <source>
        <dbReference type="ARBA" id="ARBA00004141"/>
    </source>
</evidence>
<evidence type="ECO:0000256" key="5">
    <source>
        <dbReference type="ARBA" id="ARBA00023136"/>
    </source>
</evidence>
<feature type="transmembrane region" description="Helical" evidence="6">
    <location>
        <begin position="12"/>
        <end position="32"/>
    </location>
</feature>
<evidence type="ECO:0000256" key="6">
    <source>
        <dbReference type="SAM" id="Phobius"/>
    </source>
</evidence>
<feature type="transmembrane region" description="Helical" evidence="6">
    <location>
        <begin position="190"/>
        <end position="210"/>
    </location>
</feature>
<keyword evidence="3 6" id="KW-0812">Transmembrane</keyword>
<feature type="transmembrane region" description="Helical" evidence="6">
    <location>
        <begin position="158"/>
        <end position="178"/>
    </location>
</feature>
<dbReference type="OrthoDB" id="8478503at2"/>
<name>A0A1Y5S7U7_9RHOB</name>
<sequence>MSFAPATQINVTRGIFLMLSAITVFTVMSAFIKAADRVPAGEAMFFRSVMAMPVILVWLVTHGGIMQGIRTQSVRNHAVRGIVGSCAMGLGFAGLKFLPLPEVTAIRFVTPIAMVVLAAIILGERFRFVRIAAVALGFIGVVIIVAPRLSVGLGSTEALGVVLTLGSACLAALAQVFVKGMAGQESTTAIVFWFSATATVLSLTTVPFGWVRPTPYELSLLVGAGLVGGLGQILLTASYKYAEAGVLAPFTYVSMLWSVLIGWIWFSEVPTAQMLIGSAFVIAAGIIIVLRERALGQDATARRKVKAKGLQ</sequence>
<dbReference type="RefSeq" id="WP_085864107.1">
    <property type="nucleotide sequence ID" value="NZ_FWFT01000002.1"/>
</dbReference>
<reference evidence="8 9" key="1">
    <citation type="submission" date="2017-03" db="EMBL/GenBank/DDBJ databases">
        <authorList>
            <person name="Afonso C.L."/>
            <person name="Miller P.J."/>
            <person name="Scott M.A."/>
            <person name="Spackman E."/>
            <person name="Goraichik I."/>
            <person name="Dimitrov K.M."/>
            <person name="Suarez D.L."/>
            <person name="Swayne D.E."/>
        </authorList>
    </citation>
    <scope>NUCLEOTIDE SEQUENCE [LARGE SCALE GENOMIC DNA]</scope>
    <source>
        <strain evidence="8 9">CECT 8397</strain>
    </source>
</reference>
<comment type="similarity">
    <text evidence="2">Belongs to the drug/metabolite transporter (DMT) superfamily. 10 TMS drug/metabolite exporter (DME) (TC 2.A.7.3) family.</text>
</comment>
<feature type="domain" description="EamA" evidence="7">
    <location>
        <begin position="159"/>
        <end position="289"/>
    </location>
</feature>
<dbReference type="InterPro" id="IPR037185">
    <property type="entry name" value="EmrE-like"/>
</dbReference>
<keyword evidence="5 6" id="KW-0472">Membrane</keyword>
<protein>
    <submittedName>
        <fullName evidence="8">Riboflavin transporter</fullName>
    </submittedName>
</protein>
<dbReference type="AlphaFoldDB" id="A0A1Y5S7U7"/>
<dbReference type="GO" id="GO:0016020">
    <property type="term" value="C:membrane"/>
    <property type="evidence" value="ECO:0007669"/>
    <property type="project" value="UniProtKB-SubCell"/>
</dbReference>
<evidence type="ECO:0000259" key="7">
    <source>
        <dbReference type="Pfam" id="PF00892"/>
    </source>
</evidence>
<dbReference type="EMBL" id="FWFT01000002">
    <property type="protein sequence ID" value="SLN34432.1"/>
    <property type="molecule type" value="Genomic_DNA"/>
</dbReference>
<feature type="transmembrane region" description="Helical" evidence="6">
    <location>
        <begin position="44"/>
        <end position="66"/>
    </location>
</feature>
<accession>A0A1Y5S7U7</accession>
<dbReference type="PANTHER" id="PTHR22911">
    <property type="entry name" value="ACYL-MALONYL CONDENSING ENZYME-RELATED"/>
    <property type="match status" value="1"/>
</dbReference>
<evidence type="ECO:0000256" key="3">
    <source>
        <dbReference type="ARBA" id="ARBA00022692"/>
    </source>
</evidence>
<feature type="transmembrane region" description="Helical" evidence="6">
    <location>
        <begin position="272"/>
        <end position="290"/>
    </location>
</feature>
<feature type="transmembrane region" description="Helical" evidence="6">
    <location>
        <begin position="78"/>
        <end position="98"/>
    </location>
</feature>
<comment type="subcellular location">
    <subcellularLocation>
        <location evidence="1">Membrane</location>
        <topology evidence="1">Multi-pass membrane protein</topology>
    </subcellularLocation>
</comment>
<dbReference type="InterPro" id="IPR000620">
    <property type="entry name" value="EamA_dom"/>
</dbReference>
<evidence type="ECO:0000313" key="9">
    <source>
        <dbReference type="Proteomes" id="UP000193623"/>
    </source>
</evidence>
<proteinExistence type="inferred from homology"/>
<dbReference type="PANTHER" id="PTHR22911:SF6">
    <property type="entry name" value="SOLUTE CARRIER FAMILY 35 MEMBER G1"/>
    <property type="match status" value="1"/>
</dbReference>
<evidence type="ECO:0000256" key="2">
    <source>
        <dbReference type="ARBA" id="ARBA00009853"/>
    </source>
</evidence>
<feature type="transmembrane region" description="Helical" evidence="6">
    <location>
        <begin position="216"/>
        <end position="235"/>
    </location>
</feature>
<evidence type="ECO:0000313" key="8">
    <source>
        <dbReference type="EMBL" id="SLN34432.1"/>
    </source>
</evidence>
<keyword evidence="9" id="KW-1185">Reference proteome</keyword>
<feature type="domain" description="EamA" evidence="7">
    <location>
        <begin position="13"/>
        <end position="145"/>
    </location>
</feature>
<evidence type="ECO:0000256" key="4">
    <source>
        <dbReference type="ARBA" id="ARBA00022989"/>
    </source>
</evidence>
<feature type="transmembrane region" description="Helical" evidence="6">
    <location>
        <begin position="104"/>
        <end position="121"/>
    </location>
</feature>
<organism evidence="8 9">
    <name type="scientific">Pseudooctadecabacter jejudonensis</name>
    <dbReference type="NCBI Taxonomy" id="1391910"/>
    <lineage>
        <taxon>Bacteria</taxon>
        <taxon>Pseudomonadati</taxon>
        <taxon>Pseudomonadota</taxon>
        <taxon>Alphaproteobacteria</taxon>
        <taxon>Rhodobacterales</taxon>
        <taxon>Paracoccaceae</taxon>
        <taxon>Pseudooctadecabacter</taxon>
    </lineage>
</organism>
<feature type="transmembrane region" description="Helical" evidence="6">
    <location>
        <begin position="247"/>
        <end position="266"/>
    </location>
</feature>
<feature type="transmembrane region" description="Helical" evidence="6">
    <location>
        <begin position="128"/>
        <end position="146"/>
    </location>
</feature>